<evidence type="ECO:0000313" key="3">
    <source>
        <dbReference type="Proteomes" id="UP000240987"/>
    </source>
</evidence>
<dbReference type="InterPro" id="IPR055247">
    <property type="entry name" value="InsJ-like_HTH"/>
</dbReference>
<gene>
    <name evidence="2" type="ORF">C9J12_30335</name>
</gene>
<organism evidence="2 3">
    <name type="scientific">Photobacterium frigidiphilum</name>
    <dbReference type="NCBI Taxonomy" id="264736"/>
    <lineage>
        <taxon>Bacteria</taxon>
        <taxon>Pseudomonadati</taxon>
        <taxon>Pseudomonadota</taxon>
        <taxon>Gammaproteobacteria</taxon>
        <taxon>Vibrionales</taxon>
        <taxon>Vibrionaceae</taxon>
        <taxon>Photobacterium</taxon>
    </lineage>
</organism>
<evidence type="ECO:0000313" key="2">
    <source>
        <dbReference type="EMBL" id="PSU37274.1"/>
    </source>
</evidence>
<dbReference type="Pfam" id="PF13518">
    <property type="entry name" value="HTH_28"/>
    <property type="match status" value="1"/>
</dbReference>
<reference evidence="2 3" key="1">
    <citation type="submission" date="2018-01" db="EMBL/GenBank/DDBJ databases">
        <title>Whole genome sequencing of Histamine producing bacteria.</title>
        <authorList>
            <person name="Butler K."/>
        </authorList>
    </citation>
    <scope>NUCLEOTIDE SEQUENCE [LARGE SCALE GENOMIC DNA]</scope>
    <source>
        <strain evidence="2 3">JCM 12947</strain>
    </source>
</reference>
<feature type="domain" description="Insertion element IS150 protein InsJ-like helix-turn-helix" evidence="1">
    <location>
        <begin position="8"/>
        <end position="57"/>
    </location>
</feature>
<proteinExistence type="predicted"/>
<dbReference type="EMBL" id="PYMJ01000146">
    <property type="protein sequence ID" value="PSU37274.1"/>
    <property type="molecule type" value="Genomic_DNA"/>
</dbReference>
<dbReference type="InterPro" id="IPR009057">
    <property type="entry name" value="Homeodomain-like_sf"/>
</dbReference>
<dbReference type="RefSeq" id="WP_227876528.1">
    <property type="nucleotide sequence ID" value="NZ_PYMJ01000146.1"/>
</dbReference>
<dbReference type="AlphaFoldDB" id="A0A2T3J5F9"/>
<name>A0A2T3J5F9_9GAMM</name>
<dbReference type="Proteomes" id="UP000240987">
    <property type="component" value="Unassembled WGS sequence"/>
</dbReference>
<protein>
    <submittedName>
        <fullName evidence="2">ISNCY family transposase</fullName>
    </submittedName>
</protein>
<evidence type="ECO:0000259" key="1">
    <source>
        <dbReference type="Pfam" id="PF13518"/>
    </source>
</evidence>
<comment type="caution">
    <text evidence="2">The sequence shown here is derived from an EMBL/GenBank/DDBJ whole genome shotgun (WGS) entry which is preliminary data.</text>
</comment>
<dbReference type="SUPFAM" id="SSF46689">
    <property type="entry name" value="Homeodomain-like"/>
    <property type="match status" value="1"/>
</dbReference>
<accession>A0A2T3J5F9</accession>
<keyword evidence="3" id="KW-1185">Reference proteome</keyword>
<feature type="non-terminal residue" evidence="2">
    <location>
        <position position="123"/>
    </location>
</feature>
<sequence length="123" mass="14235">MNEKDILRLNAIRDVCEKRIRRSDAAGILSLSVRQVQRLITRFRQLGAVGITHQRRGLPSSNIINEDVRLSCLEIIHQHYFDFGPTLAHEKLAEVHDVHISLETLRQWMIADGLWVPHAKRKP</sequence>